<dbReference type="CDD" id="cd00190">
    <property type="entry name" value="Tryp_SPc"/>
    <property type="match status" value="1"/>
</dbReference>
<evidence type="ECO:0000256" key="2">
    <source>
        <dbReference type="ARBA" id="ARBA00022801"/>
    </source>
</evidence>
<keyword evidence="6" id="KW-0732">Signal</keyword>
<dbReference type="Proteomes" id="UP000075882">
    <property type="component" value="Unassembled WGS sequence"/>
</dbReference>
<proteinExistence type="inferred from homology"/>
<evidence type="ECO:0000256" key="6">
    <source>
        <dbReference type="SAM" id="SignalP"/>
    </source>
</evidence>
<dbReference type="VEuPathDB" id="VectorBase:ACON2_036434"/>
<dbReference type="InterPro" id="IPR043504">
    <property type="entry name" value="Peptidase_S1_PA_chymotrypsin"/>
</dbReference>
<dbReference type="AlphaFoldDB" id="A0A8W7P8T7"/>
<evidence type="ECO:0000256" key="1">
    <source>
        <dbReference type="ARBA" id="ARBA00022670"/>
    </source>
</evidence>
<keyword evidence="4" id="KW-1015">Disulfide bond</keyword>
<dbReference type="InterPro" id="IPR001254">
    <property type="entry name" value="Trypsin_dom"/>
</dbReference>
<evidence type="ECO:0000259" key="7">
    <source>
        <dbReference type="PROSITE" id="PS50240"/>
    </source>
</evidence>
<dbReference type="SMART" id="SM00020">
    <property type="entry name" value="Tryp_SPc"/>
    <property type="match status" value="1"/>
</dbReference>
<dbReference type="GO" id="GO:0004252">
    <property type="term" value="F:serine-type endopeptidase activity"/>
    <property type="evidence" value="ECO:0007669"/>
    <property type="project" value="InterPro"/>
</dbReference>
<keyword evidence="2" id="KW-0378">Hydrolase</keyword>
<dbReference type="PRINTS" id="PR00722">
    <property type="entry name" value="CHYMOTRYPSIN"/>
</dbReference>
<feature type="signal peptide" evidence="6">
    <location>
        <begin position="1"/>
        <end position="27"/>
    </location>
</feature>
<dbReference type="GO" id="GO:0006508">
    <property type="term" value="P:proteolysis"/>
    <property type="evidence" value="ECO:0007669"/>
    <property type="project" value="UniProtKB-KW"/>
</dbReference>
<dbReference type="PANTHER" id="PTHR24276:SF98">
    <property type="entry name" value="FI18310P1-RELATED"/>
    <property type="match status" value="1"/>
</dbReference>
<dbReference type="Gene3D" id="2.40.10.10">
    <property type="entry name" value="Trypsin-like serine proteases"/>
    <property type="match status" value="1"/>
</dbReference>
<name>A0A8W7P8T7_ANOCL</name>
<evidence type="ECO:0000313" key="8">
    <source>
        <dbReference type="EnsemblMetazoa" id="ACOM027842-PA.1"/>
    </source>
</evidence>
<dbReference type="InterPro" id="IPR018114">
    <property type="entry name" value="TRYPSIN_HIS"/>
</dbReference>
<evidence type="ECO:0000256" key="3">
    <source>
        <dbReference type="ARBA" id="ARBA00022825"/>
    </source>
</evidence>
<dbReference type="FunFam" id="2.40.10.10:FF:000068">
    <property type="entry name" value="transmembrane protease serine 2"/>
    <property type="match status" value="1"/>
</dbReference>
<keyword evidence="3" id="KW-0720">Serine protease</keyword>
<evidence type="ECO:0000256" key="4">
    <source>
        <dbReference type="ARBA" id="ARBA00023157"/>
    </source>
</evidence>
<dbReference type="PANTHER" id="PTHR24276">
    <property type="entry name" value="POLYSERASE-RELATED"/>
    <property type="match status" value="1"/>
</dbReference>
<dbReference type="InterPro" id="IPR050430">
    <property type="entry name" value="Peptidase_S1"/>
</dbReference>
<reference evidence="8" key="1">
    <citation type="submission" date="2022-08" db="UniProtKB">
        <authorList>
            <consortium name="EnsemblMetazoa"/>
        </authorList>
    </citation>
    <scope>IDENTIFICATION</scope>
</reference>
<sequence length="264" mass="28996">LAKKHNVKMNFSMAVAVLLAVVSIAHANVVGRVADGSDARRGQFPYQVAMTLKRQTVCGGVMVHERFFLTAAHCFFKGETPLPLEQLNVFYGSEKLFSNGRYNRVKTVHFHEQYDHGTKYDLAVVEVKRKFDLTSASRPVEFGQEAFGENLLATVTGYGRNTVEGNMAFRLKYAQLTSLPDSQCREAMGEDYYEGVFCLDTSAGAGFCLGDYGGPAVFEDRLVGVGSYTVGGKCEAGLPDVFVDVGHFSEWVQSVLEAEPAETQ</sequence>
<evidence type="ECO:0000256" key="5">
    <source>
        <dbReference type="ARBA" id="ARBA00024195"/>
    </source>
</evidence>
<dbReference type="InterPro" id="IPR009003">
    <property type="entry name" value="Peptidase_S1_PA"/>
</dbReference>
<feature type="domain" description="Peptidase S1" evidence="7">
    <location>
        <begin position="33"/>
        <end position="257"/>
    </location>
</feature>
<dbReference type="InterPro" id="IPR001314">
    <property type="entry name" value="Peptidase_S1A"/>
</dbReference>
<dbReference type="SUPFAM" id="SSF50494">
    <property type="entry name" value="Trypsin-like serine proteases"/>
    <property type="match status" value="1"/>
</dbReference>
<dbReference type="Pfam" id="PF00089">
    <property type="entry name" value="Trypsin"/>
    <property type="match status" value="1"/>
</dbReference>
<dbReference type="EnsemblMetazoa" id="ACOM027842-RA">
    <property type="protein sequence ID" value="ACOM027842-PA.1"/>
    <property type="gene ID" value="ACOM027842"/>
</dbReference>
<organism evidence="8">
    <name type="scientific">Anopheles coluzzii</name>
    <name type="common">African malaria mosquito</name>
    <dbReference type="NCBI Taxonomy" id="1518534"/>
    <lineage>
        <taxon>Eukaryota</taxon>
        <taxon>Metazoa</taxon>
        <taxon>Ecdysozoa</taxon>
        <taxon>Arthropoda</taxon>
        <taxon>Hexapoda</taxon>
        <taxon>Insecta</taxon>
        <taxon>Pterygota</taxon>
        <taxon>Neoptera</taxon>
        <taxon>Endopterygota</taxon>
        <taxon>Diptera</taxon>
        <taxon>Nematocera</taxon>
        <taxon>Culicoidea</taxon>
        <taxon>Culicidae</taxon>
        <taxon>Anophelinae</taxon>
        <taxon>Anopheles</taxon>
    </lineage>
</organism>
<feature type="chain" id="PRO_5036480483" description="Peptidase S1 domain-containing protein" evidence="6">
    <location>
        <begin position="28"/>
        <end position="264"/>
    </location>
</feature>
<dbReference type="PROSITE" id="PS00134">
    <property type="entry name" value="TRYPSIN_HIS"/>
    <property type="match status" value="1"/>
</dbReference>
<accession>A0A8W7P8T7</accession>
<protein>
    <recommendedName>
        <fullName evidence="7">Peptidase S1 domain-containing protein</fullName>
    </recommendedName>
</protein>
<comment type="similarity">
    <text evidence="5">Belongs to the peptidase S1 family. CLIP subfamily.</text>
</comment>
<keyword evidence="1" id="KW-0645">Protease</keyword>
<dbReference type="PROSITE" id="PS50240">
    <property type="entry name" value="TRYPSIN_DOM"/>
    <property type="match status" value="1"/>
</dbReference>